<dbReference type="Gene3D" id="3.30.160.60">
    <property type="entry name" value="Classic Zinc Finger"/>
    <property type="match status" value="2"/>
</dbReference>
<keyword evidence="13" id="KW-1185">Reference proteome</keyword>
<dbReference type="Proteomes" id="UP000789570">
    <property type="component" value="Unassembled WGS sequence"/>
</dbReference>
<gene>
    <name evidence="12" type="ORF">FCALED_LOCUS11288</name>
</gene>
<dbReference type="GO" id="GO:0008270">
    <property type="term" value="F:zinc ion binding"/>
    <property type="evidence" value="ECO:0007669"/>
    <property type="project" value="UniProtKB-KW"/>
</dbReference>
<dbReference type="SUPFAM" id="SSF57667">
    <property type="entry name" value="beta-beta-alpha zinc fingers"/>
    <property type="match status" value="1"/>
</dbReference>
<feature type="compositionally biased region" description="Polar residues" evidence="10">
    <location>
        <begin position="99"/>
        <end position="111"/>
    </location>
</feature>
<dbReference type="FunFam" id="1.10.150.910:FF:000003">
    <property type="entry name" value="DNA damage-binding protein 1a"/>
    <property type="match status" value="1"/>
</dbReference>
<dbReference type="AlphaFoldDB" id="A0A9N9H3H8"/>
<comment type="caution">
    <text evidence="12">The sequence shown here is derived from an EMBL/GenBank/DDBJ whole genome shotgun (WGS) entry which is preliminary data.</text>
</comment>
<evidence type="ECO:0000256" key="6">
    <source>
        <dbReference type="ARBA" id="ARBA00022771"/>
    </source>
</evidence>
<dbReference type="InterPro" id="IPR050358">
    <property type="entry name" value="RSE1/DDB1/CFT1"/>
</dbReference>
<dbReference type="PROSITE" id="PS50157">
    <property type="entry name" value="ZINC_FINGER_C2H2_2"/>
    <property type="match status" value="2"/>
</dbReference>
<dbReference type="InterPro" id="IPR004871">
    <property type="entry name" value="RSE1/DDB1/CPSF1_C"/>
</dbReference>
<evidence type="ECO:0000256" key="4">
    <source>
        <dbReference type="ARBA" id="ARBA00022723"/>
    </source>
</evidence>
<dbReference type="Pfam" id="PF03178">
    <property type="entry name" value="CPSF_A"/>
    <property type="match status" value="1"/>
</dbReference>
<dbReference type="SMART" id="SM00355">
    <property type="entry name" value="ZnF_C2H2"/>
    <property type="match status" value="2"/>
</dbReference>
<keyword evidence="6 9" id="KW-0863">Zinc-finger</keyword>
<feature type="domain" description="C2H2-type" evidence="11">
    <location>
        <begin position="242"/>
        <end position="271"/>
    </location>
</feature>
<keyword evidence="5" id="KW-0677">Repeat</keyword>
<dbReference type="PROSITE" id="PS00028">
    <property type="entry name" value="ZINC_FINGER_C2H2_1"/>
    <property type="match status" value="2"/>
</dbReference>
<dbReference type="InterPro" id="IPR013087">
    <property type="entry name" value="Znf_C2H2_type"/>
</dbReference>
<evidence type="ECO:0000256" key="10">
    <source>
        <dbReference type="SAM" id="MobiDB-lite"/>
    </source>
</evidence>
<accession>A0A9N9H3H8</accession>
<dbReference type="GO" id="GO:0000122">
    <property type="term" value="P:negative regulation of transcription by RNA polymerase II"/>
    <property type="evidence" value="ECO:0007669"/>
    <property type="project" value="UniProtKB-ARBA"/>
</dbReference>
<evidence type="ECO:0000313" key="12">
    <source>
        <dbReference type="EMBL" id="CAG8655483.1"/>
    </source>
</evidence>
<dbReference type="PANTHER" id="PTHR10644">
    <property type="entry name" value="DNA REPAIR/RNA PROCESSING CPSF FAMILY"/>
    <property type="match status" value="1"/>
</dbReference>
<evidence type="ECO:0000313" key="13">
    <source>
        <dbReference type="Proteomes" id="UP000789570"/>
    </source>
</evidence>
<name>A0A9N9H3H8_9GLOM</name>
<comment type="similarity">
    <text evidence="2">Belongs to the DDB1 family.</text>
</comment>
<evidence type="ECO:0000256" key="8">
    <source>
        <dbReference type="ARBA" id="ARBA00023242"/>
    </source>
</evidence>
<dbReference type="InterPro" id="IPR036236">
    <property type="entry name" value="Znf_C2H2_sf"/>
</dbReference>
<comment type="subcellular location">
    <subcellularLocation>
        <location evidence="1">Nucleus</location>
    </subcellularLocation>
</comment>
<feature type="compositionally biased region" description="Polar residues" evidence="10">
    <location>
        <begin position="129"/>
        <end position="144"/>
    </location>
</feature>
<dbReference type="GO" id="GO:0003677">
    <property type="term" value="F:DNA binding"/>
    <property type="evidence" value="ECO:0007669"/>
    <property type="project" value="UniProtKB-ARBA"/>
</dbReference>
<evidence type="ECO:0000259" key="11">
    <source>
        <dbReference type="PROSITE" id="PS50157"/>
    </source>
</evidence>
<keyword evidence="7" id="KW-0862">Zinc</keyword>
<reference evidence="12" key="1">
    <citation type="submission" date="2021-06" db="EMBL/GenBank/DDBJ databases">
        <authorList>
            <person name="Kallberg Y."/>
            <person name="Tangrot J."/>
            <person name="Rosling A."/>
        </authorList>
    </citation>
    <scope>NUCLEOTIDE SEQUENCE</scope>
    <source>
        <strain evidence="12">UK204</strain>
    </source>
</reference>
<evidence type="ECO:0000256" key="3">
    <source>
        <dbReference type="ARBA" id="ARBA00022491"/>
    </source>
</evidence>
<proteinExistence type="inferred from homology"/>
<dbReference type="GO" id="GO:0005634">
    <property type="term" value="C:nucleus"/>
    <property type="evidence" value="ECO:0007669"/>
    <property type="project" value="UniProtKB-SubCell"/>
</dbReference>
<keyword evidence="4" id="KW-0479">Metal-binding</keyword>
<feature type="region of interest" description="Disordered" evidence="10">
    <location>
        <begin position="1"/>
        <end position="111"/>
    </location>
</feature>
<organism evidence="12 13">
    <name type="scientific">Funneliformis caledonium</name>
    <dbReference type="NCBI Taxonomy" id="1117310"/>
    <lineage>
        <taxon>Eukaryota</taxon>
        <taxon>Fungi</taxon>
        <taxon>Fungi incertae sedis</taxon>
        <taxon>Mucoromycota</taxon>
        <taxon>Glomeromycotina</taxon>
        <taxon>Glomeromycetes</taxon>
        <taxon>Glomerales</taxon>
        <taxon>Glomeraceae</taxon>
        <taxon>Funneliformis</taxon>
    </lineage>
</organism>
<keyword evidence="8" id="KW-0539">Nucleus</keyword>
<dbReference type="OrthoDB" id="6365676at2759"/>
<dbReference type="GO" id="GO:0060258">
    <property type="term" value="P:negative regulation of filamentous growth"/>
    <property type="evidence" value="ECO:0007669"/>
    <property type="project" value="UniProtKB-ARBA"/>
</dbReference>
<feature type="domain" description="C2H2-type" evidence="11">
    <location>
        <begin position="272"/>
        <end position="301"/>
    </location>
</feature>
<evidence type="ECO:0000256" key="2">
    <source>
        <dbReference type="ARBA" id="ARBA00007453"/>
    </source>
</evidence>
<sequence length="545" mass="61331">MNFELSQLKLHERRQENIQSQPPTREQEQIAPQDLSQQQYAPSLKLPVSSSRRYSPSDDYFHHQRSSSQQQMTPQHDIVLYPDTPQHHHYLPMFPSSPSPTRQTAFRQQPTNTSSYTLPVLQSSVNFHQSSQDKYFDAQQRSSGPTPPLTPTGHNRTVKRRSSTLLVKKSDGAVVSLLNDEDDFNTAAFTSMDVDPSWVHIQEDSSAGRKQSITDEMLVQRHKQRGLSNATTNLATGNKRKYACIHPNCGKSFTTSGHLARHNRIHTGEKNFSCLMPGCASKFSRQDNMMQHYRTHLSAKSRRGSKVGNPLHHQPMPLILPPTPLTTPTSTTVNGYNFGANHQNAVPSDKNPTLPPVRSIISEQMVLPPIQTLDPPLTSAQQHSMFQQDTGLNNNSHFMRSGGSGQQRNEFSPAVDLTNHYVSIMRSLAMNNPDFEPIASKTLLFGTVSGAIGVIATISEDRFKFLQKLEHCIDKTVGPIGGLTHSDWRIFQNEYRSREVRDFIDGDLIESFLDLPRKDMAEIAGTLGKKVDDLLKTVEEYTRMH</sequence>
<dbReference type="EMBL" id="CAJVPQ010004631">
    <property type="protein sequence ID" value="CAG8655483.1"/>
    <property type="molecule type" value="Genomic_DNA"/>
</dbReference>
<evidence type="ECO:0000256" key="5">
    <source>
        <dbReference type="ARBA" id="ARBA00022737"/>
    </source>
</evidence>
<evidence type="ECO:0000256" key="7">
    <source>
        <dbReference type="ARBA" id="ARBA00022833"/>
    </source>
</evidence>
<evidence type="ECO:0000256" key="1">
    <source>
        <dbReference type="ARBA" id="ARBA00004123"/>
    </source>
</evidence>
<keyword evidence="3" id="KW-0678">Repressor</keyword>
<evidence type="ECO:0000256" key="9">
    <source>
        <dbReference type="PROSITE-ProRule" id="PRU00042"/>
    </source>
</evidence>
<dbReference type="FunFam" id="3.30.160.60:FF:001382">
    <property type="entry name" value="Transcriptional repressor"/>
    <property type="match status" value="1"/>
</dbReference>
<protein>
    <submittedName>
        <fullName evidence="12">4777_t:CDS:1</fullName>
    </submittedName>
</protein>
<dbReference type="Gene3D" id="1.10.150.910">
    <property type="match status" value="1"/>
</dbReference>
<feature type="region of interest" description="Disordered" evidence="10">
    <location>
        <begin position="129"/>
        <end position="161"/>
    </location>
</feature>